<protein>
    <recommendedName>
        <fullName evidence="4">DUF2157 domain-containing protein</fullName>
    </recommendedName>
</protein>
<dbReference type="Proteomes" id="UP001468798">
    <property type="component" value="Unassembled WGS sequence"/>
</dbReference>
<sequence>MTQKTAKEILENHSTFEKAQADMCKGYALGSLGIITSGMMWLVSALVSHYYSPKLAIWSLLIGGALISPVSNILGKLIGLKGHSAWNPLKNLAMENTIWMLMCIPIAYGLSTQNVAWFFQSMLLIIGGRYLTFSTLYGKKSYWALGATLGVFAYLLFSLHAQAFVTLVAGGSIELFFGTFLYFSYRKSINED</sequence>
<proteinExistence type="predicted"/>
<feature type="transmembrane region" description="Helical" evidence="1">
    <location>
        <begin position="140"/>
        <end position="157"/>
    </location>
</feature>
<evidence type="ECO:0000313" key="3">
    <source>
        <dbReference type="Proteomes" id="UP001468798"/>
    </source>
</evidence>
<dbReference type="Pfam" id="PF22765">
    <property type="entry name" value="DUF7010"/>
    <property type="match status" value="1"/>
</dbReference>
<keyword evidence="1" id="KW-1133">Transmembrane helix</keyword>
<feature type="transmembrane region" description="Helical" evidence="1">
    <location>
        <begin position="163"/>
        <end position="183"/>
    </location>
</feature>
<gene>
    <name evidence="2" type="ORF">WFZ86_12270</name>
</gene>
<evidence type="ECO:0008006" key="4">
    <source>
        <dbReference type="Google" id="ProtNLM"/>
    </source>
</evidence>
<accession>A0ABU9NPQ0</accession>
<dbReference type="InterPro" id="IPR053824">
    <property type="entry name" value="DUF7010"/>
</dbReference>
<keyword evidence="1" id="KW-0812">Transmembrane</keyword>
<name>A0ABU9NPQ0_9FLAO</name>
<keyword evidence="1" id="KW-0472">Membrane</keyword>
<feature type="transmembrane region" description="Helical" evidence="1">
    <location>
        <begin position="92"/>
        <end position="110"/>
    </location>
</feature>
<dbReference type="EMBL" id="JBCGDP010000011">
    <property type="protein sequence ID" value="MEM0577276.1"/>
    <property type="molecule type" value="Genomic_DNA"/>
</dbReference>
<comment type="caution">
    <text evidence="2">The sequence shown here is derived from an EMBL/GenBank/DDBJ whole genome shotgun (WGS) entry which is preliminary data.</text>
</comment>
<reference evidence="2 3" key="1">
    <citation type="submission" date="2024-03" db="EMBL/GenBank/DDBJ databases">
        <title>Two novel species of the genus Flavobacterium exhibiting potentially degradation of complex polysaccharides.</title>
        <authorList>
            <person name="Lian X."/>
        </authorList>
    </citation>
    <scope>NUCLEOTIDE SEQUENCE [LARGE SCALE GENOMIC DNA]</scope>
    <source>
        <strain evidence="2 3">N6</strain>
    </source>
</reference>
<evidence type="ECO:0000256" key="1">
    <source>
        <dbReference type="SAM" id="Phobius"/>
    </source>
</evidence>
<dbReference type="RefSeq" id="WP_342692185.1">
    <property type="nucleotide sequence ID" value="NZ_JBCGDP010000011.1"/>
</dbReference>
<feature type="transmembrane region" description="Helical" evidence="1">
    <location>
        <begin position="27"/>
        <end position="51"/>
    </location>
</feature>
<feature type="transmembrane region" description="Helical" evidence="1">
    <location>
        <begin position="116"/>
        <end position="133"/>
    </location>
</feature>
<feature type="transmembrane region" description="Helical" evidence="1">
    <location>
        <begin position="57"/>
        <end position="80"/>
    </location>
</feature>
<evidence type="ECO:0000313" key="2">
    <source>
        <dbReference type="EMBL" id="MEM0577276.1"/>
    </source>
</evidence>
<keyword evidence="3" id="KW-1185">Reference proteome</keyword>
<organism evidence="2 3">
    <name type="scientific">Flavobacterium polysaccharolyticum</name>
    <dbReference type="NCBI Taxonomy" id="3133148"/>
    <lineage>
        <taxon>Bacteria</taxon>
        <taxon>Pseudomonadati</taxon>
        <taxon>Bacteroidota</taxon>
        <taxon>Flavobacteriia</taxon>
        <taxon>Flavobacteriales</taxon>
        <taxon>Flavobacteriaceae</taxon>
        <taxon>Flavobacterium</taxon>
    </lineage>
</organism>